<dbReference type="PROSITE" id="PS00086">
    <property type="entry name" value="CYTOCHROME_P450"/>
    <property type="match status" value="1"/>
</dbReference>
<dbReference type="SUPFAM" id="SSF48264">
    <property type="entry name" value="Cytochrome P450"/>
    <property type="match status" value="1"/>
</dbReference>
<name>A0A438GEZ4_VITVI</name>
<comment type="subcellular location">
    <subcellularLocation>
        <location evidence="1">Membrane</location>
        <topology evidence="1">Single-pass membrane protein</topology>
    </subcellularLocation>
</comment>
<evidence type="ECO:0000256" key="2">
    <source>
        <dbReference type="ARBA" id="ARBA00010617"/>
    </source>
</evidence>
<keyword evidence="6 7" id="KW-0408">Iron</keyword>
<evidence type="ECO:0000313" key="10">
    <source>
        <dbReference type="EMBL" id="RVW70761.1"/>
    </source>
</evidence>
<evidence type="ECO:0000256" key="5">
    <source>
        <dbReference type="ARBA" id="ARBA00022989"/>
    </source>
</evidence>
<evidence type="ECO:0000256" key="1">
    <source>
        <dbReference type="ARBA" id="ARBA00004167"/>
    </source>
</evidence>
<dbReference type="Gene3D" id="1.10.630.10">
    <property type="entry name" value="Cytochrome P450"/>
    <property type="match status" value="1"/>
</dbReference>
<dbReference type="GO" id="GO:0005506">
    <property type="term" value="F:iron ion binding"/>
    <property type="evidence" value="ECO:0007669"/>
    <property type="project" value="InterPro"/>
</dbReference>
<dbReference type="PANTHER" id="PTHR24286:SF53">
    <property type="entry name" value="BETA-AMYRIN 28-OXIDASE-LIKE"/>
    <property type="match status" value="1"/>
</dbReference>
<dbReference type="InterPro" id="IPR017972">
    <property type="entry name" value="Cyt_P450_CS"/>
</dbReference>
<dbReference type="GO" id="GO:0004497">
    <property type="term" value="F:monooxygenase activity"/>
    <property type="evidence" value="ECO:0007669"/>
    <property type="project" value="UniProtKB-KW"/>
</dbReference>
<dbReference type="PRINTS" id="PR00463">
    <property type="entry name" value="EP450I"/>
</dbReference>
<evidence type="ECO:0000256" key="8">
    <source>
        <dbReference type="RuleBase" id="RU000461"/>
    </source>
</evidence>
<keyword evidence="3" id="KW-0812">Transmembrane</keyword>
<feature type="domain" description="Reverse transcriptase Ty1/copia-type" evidence="9">
    <location>
        <begin position="1"/>
        <end position="53"/>
    </location>
</feature>
<organism evidence="10 11">
    <name type="scientific">Vitis vinifera</name>
    <name type="common">Grape</name>
    <dbReference type="NCBI Taxonomy" id="29760"/>
    <lineage>
        <taxon>Eukaryota</taxon>
        <taxon>Viridiplantae</taxon>
        <taxon>Streptophyta</taxon>
        <taxon>Embryophyta</taxon>
        <taxon>Tracheophyta</taxon>
        <taxon>Spermatophyta</taxon>
        <taxon>Magnoliopsida</taxon>
        <taxon>eudicotyledons</taxon>
        <taxon>Gunneridae</taxon>
        <taxon>Pentapetalae</taxon>
        <taxon>rosids</taxon>
        <taxon>Vitales</taxon>
        <taxon>Vitaceae</taxon>
        <taxon>Viteae</taxon>
        <taxon>Vitis</taxon>
    </lineage>
</organism>
<dbReference type="EMBL" id="QGNW01000455">
    <property type="protein sequence ID" value="RVW70761.1"/>
    <property type="molecule type" value="Genomic_DNA"/>
</dbReference>
<dbReference type="Pfam" id="PF00067">
    <property type="entry name" value="p450"/>
    <property type="match status" value="1"/>
</dbReference>
<dbReference type="InterPro" id="IPR013103">
    <property type="entry name" value="RVT_2"/>
</dbReference>
<dbReference type="PANTHER" id="PTHR24286">
    <property type="entry name" value="CYTOCHROME P450 26"/>
    <property type="match status" value="1"/>
</dbReference>
<dbReference type="InterPro" id="IPR036396">
    <property type="entry name" value="Cyt_P450_sf"/>
</dbReference>
<accession>A0A438GEZ4</accession>
<dbReference type="GO" id="GO:0016705">
    <property type="term" value="F:oxidoreductase activity, acting on paired donors, with incorporation or reduction of molecular oxygen"/>
    <property type="evidence" value="ECO:0007669"/>
    <property type="project" value="InterPro"/>
</dbReference>
<comment type="similarity">
    <text evidence="2 8">Belongs to the cytochrome P450 family.</text>
</comment>
<evidence type="ECO:0000256" key="6">
    <source>
        <dbReference type="ARBA" id="ARBA00023004"/>
    </source>
</evidence>
<evidence type="ECO:0000256" key="4">
    <source>
        <dbReference type="ARBA" id="ARBA00022723"/>
    </source>
</evidence>
<keyword evidence="5" id="KW-1133">Transmembrane helix</keyword>
<dbReference type="InterPro" id="IPR001128">
    <property type="entry name" value="Cyt_P450"/>
</dbReference>
<proteinExistence type="inferred from homology"/>
<comment type="caution">
    <text evidence="10">The sequence shown here is derived from an EMBL/GenBank/DDBJ whole genome shotgun (WGS) entry which is preliminary data.</text>
</comment>
<keyword evidence="8" id="KW-0560">Oxidoreductase</keyword>
<feature type="binding site" description="axial binding residue" evidence="7">
    <location>
        <position position="207"/>
    </location>
    <ligand>
        <name>heme</name>
        <dbReference type="ChEBI" id="CHEBI:30413"/>
    </ligand>
    <ligandPart>
        <name>Fe</name>
        <dbReference type="ChEBI" id="CHEBI:18248"/>
    </ligandPart>
</feature>
<evidence type="ECO:0000313" key="11">
    <source>
        <dbReference type="Proteomes" id="UP000288805"/>
    </source>
</evidence>
<sequence length="260" mass="30154">MDVKSTFLNGYLEEEIFVEPEGFIVKGMEKKVYFLKKALYGLKQAPRAGKHTILIDNQAAISIANNLVFHGKTKHFKLKLYFLRDVQNEGEIQLVYCKTESRNVDILTKPLPKARYEFLRQRLGVCSSRDKEEFLNILLLPESFYTLFLSKPTFTIPKGWKTHWSVHSTHKYPKHFPNPEKFDPYRFEGKGPEPYTFVPFGGGPRMCVGKEYARLEMLVFIRNVVTKFKLETVLPNEKILFGLSALPAKVLPIRLRPHQS</sequence>
<reference evidence="10 11" key="1">
    <citation type="journal article" date="2018" name="PLoS Genet.">
        <title>Population sequencing reveals clonal diversity and ancestral inbreeding in the grapevine cultivar Chardonnay.</title>
        <authorList>
            <person name="Roach M.J."/>
            <person name="Johnson D.L."/>
            <person name="Bohlmann J."/>
            <person name="van Vuuren H.J."/>
            <person name="Jones S.J."/>
            <person name="Pretorius I.S."/>
            <person name="Schmidt S.A."/>
            <person name="Borneman A.R."/>
        </authorList>
    </citation>
    <scope>NUCLEOTIDE SEQUENCE [LARGE SCALE GENOMIC DNA]</scope>
    <source>
        <strain evidence="11">cv. Chardonnay</strain>
        <tissue evidence="10">Leaf</tissue>
    </source>
</reference>
<dbReference type="GO" id="GO:0016020">
    <property type="term" value="C:membrane"/>
    <property type="evidence" value="ECO:0007669"/>
    <property type="project" value="UniProtKB-SubCell"/>
</dbReference>
<keyword evidence="8" id="KW-0503">Monooxygenase</keyword>
<gene>
    <name evidence="10" type="primary">C7A53_4</name>
    <name evidence="10" type="ORF">CK203_058063</name>
</gene>
<protein>
    <submittedName>
        <fullName evidence="10">Protopanaxadiol 6-hydroxylase</fullName>
    </submittedName>
</protein>
<dbReference type="InterPro" id="IPR002401">
    <property type="entry name" value="Cyt_P450_E_grp-I"/>
</dbReference>
<dbReference type="Proteomes" id="UP000288805">
    <property type="component" value="Unassembled WGS sequence"/>
</dbReference>
<evidence type="ECO:0000256" key="3">
    <source>
        <dbReference type="ARBA" id="ARBA00022692"/>
    </source>
</evidence>
<evidence type="ECO:0000256" key="7">
    <source>
        <dbReference type="PIRSR" id="PIRSR602401-1"/>
    </source>
</evidence>
<evidence type="ECO:0000259" key="9">
    <source>
        <dbReference type="Pfam" id="PF07727"/>
    </source>
</evidence>
<dbReference type="CDD" id="cd09272">
    <property type="entry name" value="RNase_HI_RT_Ty1"/>
    <property type="match status" value="1"/>
</dbReference>
<comment type="cofactor">
    <cofactor evidence="7">
        <name>heme</name>
        <dbReference type="ChEBI" id="CHEBI:30413"/>
    </cofactor>
</comment>
<keyword evidence="5" id="KW-0472">Membrane</keyword>
<dbReference type="Pfam" id="PF07727">
    <property type="entry name" value="RVT_2"/>
    <property type="match status" value="1"/>
</dbReference>
<keyword evidence="4 7" id="KW-0479">Metal-binding</keyword>
<dbReference type="GO" id="GO:0020037">
    <property type="term" value="F:heme binding"/>
    <property type="evidence" value="ECO:0007669"/>
    <property type="project" value="InterPro"/>
</dbReference>
<dbReference type="AlphaFoldDB" id="A0A438GEZ4"/>
<keyword evidence="7 8" id="KW-0349">Heme</keyword>